<dbReference type="EMBL" id="JADBEM010000001">
    <property type="protein sequence ID" value="MBE1612414.1"/>
    <property type="molecule type" value="Genomic_DNA"/>
</dbReference>
<keyword evidence="11" id="KW-1185">Reference proteome</keyword>
<evidence type="ECO:0000259" key="9">
    <source>
        <dbReference type="Pfam" id="PF09335"/>
    </source>
</evidence>
<comment type="similarity">
    <text evidence="2">Belongs to the DedA family.</text>
</comment>
<feature type="transmembrane region" description="Helical" evidence="8">
    <location>
        <begin position="181"/>
        <end position="199"/>
    </location>
</feature>
<reference evidence="10" key="1">
    <citation type="submission" date="2020-10" db="EMBL/GenBank/DDBJ databases">
        <title>Sequencing the genomes of 1000 actinobacteria strains.</title>
        <authorList>
            <person name="Klenk H.-P."/>
        </authorList>
    </citation>
    <scope>NUCLEOTIDE SEQUENCE</scope>
    <source>
        <strain evidence="10">DSM 45354</strain>
    </source>
</reference>
<evidence type="ECO:0000256" key="5">
    <source>
        <dbReference type="ARBA" id="ARBA00022989"/>
    </source>
</evidence>
<dbReference type="InterPro" id="IPR051311">
    <property type="entry name" value="DedA_domain"/>
</dbReference>
<name>A0A927N5D9_9ACTN</name>
<keyword evidence="4 8" id="KW-0812">Transmembrane</keyword>
<dbReference type="InterPro" id="IPR032816">
    <property type="entry name" value="VTT_dom"/>
</dbReference>
<evidence type="ECO:0000256" key="6">
    <source>
        <dbReference type="ARBA" id="ARBA00023136"/>
    </source>
</evidence>
<feature type="domain" description="VTT" evidence="9">
    <location>
        <begin position="43"/>
        <end position="166"/>
    </location>
</feature>
<dbReference type="PANTHER" id="PTHR42709">
    <property type="entry name" value="ALKALINE PHOSPHATASE LIKE PROTEIN"/>
    <property type="match status" value="1"/>
</dbReference>
<gene>
    <name evidence="10" type="ORF">HEB94_009262</name>
</gene>
<protein>
    <submittedName>
        <fullName evidence="10">Membrane-associated protein</fullName>
    </submittedName>
</protein>
<dbReference type="Proteomes" id="UP000638648">
    <property type="component" value="Unassembled WGS sequence"/>
</dbReference>
<evidence type="ECO:0000313" key="11">
    <source>
        <dbReference type="Proteomes" id="UP000638648"/>
    </source>
</evidence>
<feature type="compositionally biased region" description="Low complexity" evidence="7">
    <location>
        <begin position="226"/>
        <end position="239"/>
    </location>
</feature>
<dbReference type="PANTHER" id="PTHR42709:SF6">
    <property type="entry name" value="UNDECAPRENYL PHOSPHATE TRANSPORTER A"/>
    <property type="match status" value="1"/>
</dbReference>
<feature type="transmembrane region" description="Helical" evidence="8">
    <location>
        <begin position="20"/>
        <end position="41"/>
    </location>
</feature>
<evidence type="ECO:0000313" key="10">
    <source>
        <dbReference type="EMBL" id="MBE1612414.1"/>
    </source>
</evidence>
<proteinExistence type="inferred from homology"/>
<evidence type="ECO:0000256" key="2">
    <source>
        <dbReference type="ARBA" id="ARBA00010792"/>
    </source>
</evidence>
<comment type="subcellular location">
    <subcellularLocation>
        <location evidence="1">Cell membrane</location>
        <topology evidence="1">Multi-pass membrane protein</topology>
    </subcellularLocation>
</comment>
<evidence type="ECO:0000256" key="3">
    <source>
        <dbReference type="ARBA" id="ARBA00022475"/>
    </source>
</evidence>
<accession>A0A927N5D9</accession>
<feature type="compositionally biased region" description="Polar residues" evidence="7">
    <location>
        <begin position="216"/>
        <end position="225"/>
    </location>
</feature>
<keyword evidence="6 8" id="KW-0472">Membrane</keyword>
<sequence>MPLAGTLTQLHEMLTGLPPALVLGLTFLAVVLETSLLLGLLVPGDLVLLVAATTVTTPGRFVGLVLAGVVGALVGESIGYLLGSRYGTRLRTSRLGRRLGEQRWESAGETLVRWGPRAIVAARFVPVVHALLPVVAGSTRYPYARFLRWCGIAGVCWSVVYAGAGALAGSQIAQVRGSLGLVGYAVIVGVVGVLLAKVVRAAIRRRTDRAGREATRVTQPGTDLRTSPSRATSRSSAPSEPLTASSTIDMRTVLVGGDR</sequence>
<dbReference type="GO" id="GO:0005886">
    <property type="term" value="C:plasma membrane"/>
    <property type="evidence" value="ECO:0007669"/>
    <property type="project" value="UniProtKB-SubCell"/>
</dbReference>
<evidence type="ECO:0000256" key="1">
    <source>
        <dbReference type="ARBA" id="ARBA00004651"/>
    </source>
</evidence>
<dbReference type="AlphaFoldDB" id="A0A927N5D9"/>
<feature type="transmembrane region" description="Helical" evidence="8">
    <location>
        <begin position="61"/>
        <end position="82"/>
    </location>
</feature>
<evidence type="ECO:0000256" key="8">
    <source>
        <dbReference type="SAM" id="Phobius"/>
    </source>
</evidence>
<feature type="region of interest" description="Disordered" evidence="7">
    <location>
        <begin position="209"/>
        <end position="245"/>
    </location>
</feature>
<evidence type="ECO:0000256" key="7">
    <source>
        <dbReference type="SAM" id="MobiDB-lite"/>
    </source>
</evidence>
<comment type="caution">
    <text evidence="10">The sequence shown here is derived from an EMBL/GenBank/DDBJ whole genome shotgun (WGS) entry which is preliminary data.</text>
</comment>
<keyword evidence="3" id="KW-1003">Cell membrane</keyword>
<keyword evidence="5 8" id="KW-1133">Transmembrane helix</keyword>
<dbReference type="RefSeq" id="WP_192755464.1">
    <property type="nucleotide sequence ID" value="NZ_BAABJL010000194.1"/>
</dbReference>
<evidence type="ECO:0000256" key="4">
    <source>
        <dbReference type="ARBA" id="ARBA00022692"/>
    </source>
</evidence>
<dbReference type="Pfam" id="PF09335">
    <property type="entry name" value="VTT_dom"/>
    <property type="match status" value="1"/>
</dbReference>
<feature type="transmembrane region" description="Helical" evidence="8">
    <location>
        <begin position="146"/>
        <end position="169"/>
    </location>
</feature>
<organism evidence="10 11">
    <name type="scientific">Actinopolymorpha pittospori</name>
    <dbReference type="NCBI Taxonomy" id="648752"/>
    <lineage>
        <taxon>Bacteria</taxon>
        <taxon>Bacillati</taxon>
        <taxon>Actinomycetota</taxon>
        <taxon>Actinomycetes</taxon>
        <taxon>Propionibacteriales</taxon>
        <taxon>Actinopolymorphaceae</taxon>
        <taxon>Actinopolymorpha</taxon>
    </lineage>
</organism>